<evidence type="ECO:0000313" key="2">
    <source>
        <dbReference type="Proteomes" id="UP001159363"/>
    </source>
</evidence>
<sequence length="140" mass="15967">MKELEIKEMYDKGTFNFLGLEISFHDNTMQISQRKLIDKVLRKFNITDCNYNDTPMEPKQHTEPSATFREELPYKELIGYLIYLMMGSRSNGKVLKLVYVDSHSQVADVLTKALPYCKFQFCVTGLGVSKLGGGGGKVER</sequence>
<dbReference type="EMBL" id="JARBHB010000004">
    <property type="protein sequence ID" value="KAJ8884815.1"/>
    <property type="molecule type" value="Genomic_DNA"/>
</dbReference>
<protein>
    <submittedName>
        <fullName evidence="1">Uncharacterized protein</fullName>
    </submittedName>
</protein>
<gene>
    <name evidence="1" type="ORF">PR048_011011</name>
</gene>
<evidence type="ECO:0000313" key="1">
    <source>
        <dbReference type="EMBL" id="KAJ8884815.1"/>
    </source>
</evidence>
<feature type="non-terminal residue" evidence="1">
    <location>
        <position position="140"/>
    </location>
</feature>
<name>A0ABQ9HKW4_9NEOP</name>
<proteinExistence type="predicted"/>
<comment type="caution">
    <text evidence="1">The sequence shown here is derived from an EMBL/GenBank/DDBJ whole genome shotgun (WGS) entry which is preliminary data.</text>
</comment>
<keyword evidence="2" id="KW-1185">Reference proteome</keyword>
<reference evidence="1 2" key="1">
    <citation type="submission" date="2023-02" db="EMBL/GenBank/DDBJ databases">
        <title>LHISI_Scaffold_Assembly.</title>
        <authorList>
            <person name="Stuart O.P."/>
            <person name="Cleave R."/>
            <person name="Magrath M.J.L."/>
            <person name="Mikheyev A.S."/>
        </authorList>
    </citation>
    <scope>NUCLEOTIDE SEQUENCE [LARGE SCALE GENOMIC DNA]</scope>
    <source>
        <strain evidence="1">Daus_M_001</strain>
        <tissue evidence="1">Leg muscle</tissue>
    </source>
</reference>
<organism evidence="1 2">
    <name type="scientific">Dryococelus australis</name>
    <dbReference type="NCBI Taxonomy" id="614101"/>
    <lineage>
        <taxon>Eukaryota</taxon>
        <taxon>Metazoa</taxon>
        <taxon>Ecdysozoa</taxon>
        <taxon>Arthropoda</taxon>
        <taxon>Hexapoda</taxon>
        <taxon>Insecta</taxon>
        <taxon>Pterygota</taxon>
        <taxon>Neoptera</taxon>
        <taxon>Polyneoptera</taxon>
        <taxon>Phasmatodea</taxon>
        <taxon>Verophasmatodea</taxon>
        <taxon>Anareolatae</taxon>
        <taxon>Phasmatidae</taxon>
        <taxon>Eurycanthinae</taxon>
        <taxon>Dryococelus</taxon>
    </lineage>
</organism>
<dbReference type="Proteomes" id="UP001159363">
    <property type="component" value="Chromosome X"/>
</dbReference>
<accession>A0ABQ9HKW4</accession>